<evidence type="ECO:0000256" key="2">
    <source>
        <dbReference type="ARBA" id="ARBA00022517"/>
    </source>
</evidence>
<sequence>MKSSEIGTLQVHKEHHKSKSGKRAKDLKASNIEKNKTRGTNMKAFAIQNVKNARYKLERKAQIEYSTAKLPQNVRQGEIAPPDMIAVIGGNGVGKTTLVKALVKSYTGKSITDPQGPITVSVSSSKRITLFDVPNKLTAVLDIARVVDLVILVIDVERGIDTDIYEYLNIFQAIGFPKIFTVLTHEDKIENKYIKTRKQLRERIYKEIAAGAKIFDMPFLEFKDTYKREKVDVLSRCITQQKYSMPLEWKSQHGCVLVDRYEQKNDGSVNCFGFVRGTFLNKNQDFHIPGYADVRLSSMELQTDPALPDNKLILQKNKPILYAPMSEVGDIKIDDEAIHVKVNSAPKAGKAGKAMEIIKNIQIDDKLDKINLFGDDEASLEDLDPDLVANESINEELSDSSETFEEEEEEENENDWLGQEDDEDNGKHEDMSESKTDEQLDVDEDELLNQVKKNIELYPEMNEEDEEHEEEEIPTQKIDNEEERIKSYMRQMKLEKPQASKQYYHDLIYNYYKQQKVQKTQKAKKTGLLQLFDDDEEEAANYINVDLFPNKMVRNFTALPFQQRDSSKVFPINSVYSNSRLTYQKDFSKESLGKYFLEDTDYIEAVHKCLDGVTYEDVKPAQPIIKNKPANPLLNFQSTTDPFILQQEKELERLKQREQLLDKTLNTSRFAPGQYVKFTFTPIIEFKQNYDKHSPLILGGLLPQENQRQYITAKVKRHRWFPKILKTRNPLVFCIGWRRFQSLPYYSLKQETKTEMQYDSALQTESPPLKMLKYTPEHMHCQCTFYGYRVPAGSGVICFQDIQSKDFRICLNGTVQESSFELKLYKKLKLIGYCEELYKNTAFVGKMFNSKLEAAAFTGAGVRTVSGIRGIIKKPNDDNGQVRVTFEDKIRKNDTVFLKTYVKVKVDKFYNEWDNHCGKFVQIRQMAQIRQTSNAPIEYAAHSQYKIEKKQIFVPQELALRPKFIQQLPFEEAQTYIKNKINHNNQSELELARKKIKDKNLKPLLAEETQEKRQKRVDELLKLNQQLVKEKIERKEKEATQKEKWNKGMTKKHDEEKQQELDEKRKKKRIVMQKLNEKNAKKGKL</sequence>
<dbReference type="SMART" id="SM00785">
    <property type="entry name" value="AARP2CN"/>
    <property type="match status" value="1"/>
</dbReference>
<organism evidence="6">
    <name type="scientific">Hexamita inflata</name>
    <dbReference type="NCBI Taxonomy" id="28002"/>
    <lineage>
        <taxon>Eukaryota</taxon>
        <taxon>Metamonada</taxon>
        <taxon>Diplomonadida</taxon>
        <taxon>Hexamitidae</taxon>
        <taxon>Hexamitinae</taxon>
        <taxon>Hexamita</taxon>
    </lineage>
</organism>
<gene>
    <name evidence="6" type="ORF">HINF_LOCUS31056</name>
    <name evidence="7" type="ORF">HINF_LOCUS60071</name>
</gene>
<dbReference type="InterPro" id="IPR039761">
    <property type="entry name" value="Bms1/Tsr1"/>
</dbReference>
<dbReference type="AlphaFoldDB" id="A0AA86PPM5"/>
<dbReference type="PROSITE" id="PS51714">
    <property type="entry name" value="G_BMS1"/>
    <property type="match status" value="1"/>
</dbReference>
<dbReference type="Gene3D" id="3.40.50.300">
    <property type="entry name" value="P-loop containing nucleotide triphosphate hydrolases"/>
    <property type="match status" value="1"/>
</dbReference>
<keyword evidence="8" id="KW-1185">Reference proteome</keyword>
<evidence type="ECO:0000256" key="4">
    <source>
        <dbReference type="SAM" id="MobiDB-lite"/>
    </source>
</evidence>
<proteinExistence type="predicted"/>
<dbReference type="InterPro" id="IPR030387">
    <property type="entry name" value="G_Bms1/Tsr1_dom"/>
</dbReference>
<evidence type="ECO:0000313" key="6">
    <source>
        <dbReference type="EMBL" id="CAI9943411.1"/>
    </source>
</evidence>
<dbReference type="GO" id="GO:0005730">
    <property type="term" value="C:nucleolus"/>
    <property type="evidence" value="ECO:0007669"/>
    <property type="project" value="UniProtKB-SubCell"/>
</dbReference>
<feature type="compositionally biased region" description="Basic and acidic residues" evidence="4">
    <location>
        <begin position="1075"/>
        <end position="1085"/>
    </location>
</feature>
<name>A0AA86PPM5_9EUKA</name>
<feature type="region of interest" description="Disordered" evidence="4">
    <location>
        <begin position="395"/>
        <end position="441"/>
    </location>
</feature>
<dbReference type="GO" id="GO:0030686">
    <property type="term" value="C:90S preribosome"/>
    <property type="evidence" value="ECO:0007669"/>
    <property type="project" value="TreeGrafter"/>
</dbReference>
<dbReference type="EMBL" id="CAXDID020000349">
    <property type="protein sequence ID" value="CAL6080870.1"/>
    <property type="molecule type" value="Genomic_DNA"/>
</dbReference>
<dbReference type="GO" id="GO:0005525">
    <property type="term" value="F:GTP binding"/>
    <property type="evidence" value="ECO:0007669"/>
    <property type="project" value="TreeGrafter"/>
</dbReference>
<evidence type="ECO:0000313" key="7">
    <source>
        <dbReference type="EMBL" id="CAL6080870.1"/>
    </source>
</evidence>
<dbReference type="InterPro" id="IPR012948">
    <property type="entry name" value="AARP2CN"/>
</dbReference>
<evidence type="ECO:0000256" key="3">
    <source>
        <dbReference type="ARBA" id="ARBA00023242"/>
    </source>
</evidence>
<accession>A0AA86PPM5</accession>
<dbReference type="PANTHER" id="PTHR12858">
    <property type="entry name" value="RIBOSOME BIOGENESIS PROTEIN"/>
    <property type="match status" value="1"/>
</dbReference>
<evidence type="ECO:0000259" key="5">
    <source>
        <dbReference type="PROSITE" id="PS51714"/>
    </source>
</evidence>
<protein>
    <submittedName>
        <fullName evidence="6">Ribosome biogenesis protein BMS1</fullName>
    </submittedName>
    <submittedName>
        <fullName evidence="7">Ribosome_biogenesis protein BMS1</fullName>
    </submittedName>
</protein>
<evidence type="ECO:0000256" key="1">
    <source>
        <dbReference type="ARBA" id="ARBA00004604"/>
    </source>
</evidence>
<feature type="compositionally biased region" description="Basic and acidic residues" evidence="4">
    <location>
        <begin position="425"/>
        <end position="438"/>
    </location>
</feature>
<dbReference type="GO" id="GO:0000479">
    <property type="term" value="P:endonucleolytic cleavage of tricistronic rRNA transcript (SSU-rRNA, 5.8S rRNA, LSU-rRNA)"/>
    <property type="evidence" value="ECO:0007669"/>
    <property type="project" value="TreeGrafter"/>
</dbReference>
<feature type="compositionally biased region" description="Basic and acidic residues" evidence="4">
    <location>
        <begin position="23"/>
        <end position="32"/>
    </location>
</feature>
<keyword evidence="3" id="KW-0539">Nucleus</keyword>
<dbReference type="Proteomes" id="UP001642409">
    <property type="component" value="Unassembled WGS sequence"/>
</dbReference>
<feature type="region of interest" description="Disordered" evidence="4">
    <location>
        <begin position="1031"/>
        <end position="1085"/>
    </location>
</feature>
<feature type="domain" description="Bms1-type G" evidence="5">
    <location>
        <begin position="81"/>
        <end position="244"/>
    </location>
</feature>
<dbReference type="GO" id="GO:0000462">
    <property type="term" value="P:maturation of SSU-rRNA from tricistronic rRNA transcript (SSU-rRNA, 5.8S rRNA, LSU-rRNA)"/>
    <property type="evidence" value="ECO:0007669"/>
    <property type="project" value="TreeGrafter"/>
</dbReference>
<dbReference type="InterPro" id="IPR027417">
    <property type="entry name" value="P-loop_NTPase"/>
</dbReference>
<dbReference type="GO" id="GO:0034511">
    <property type="term" value="F:U3 snoRNA binding"/>
    <property type="evidence" value="ECO:0007669"/>
    <property type="project" value="TreeGrafter"/>
</dbReference>
<feature type="compositionally biased region" description="Basic residues" evidence="4">
    <location>
        <begin position="13"/>
        <end position="22"/>
    </location>
</feature>
<dbReference type="EMBL" id="CATOUU010000715">
    <property type="protein sequence ID" value="CAI9943411.1"/>
    <property type="molecule type" value="Genomic_DNA"/>
</dbReference>
<dbReference type="PANTHER" id="PTHR12858:SF2">
    <property type="entry name" value="RIBOSOME BIOGENESIS PROTEIN BMS1 HOMOLOG"/>
    <property type="match status" value="1"/>
</dbReference>
<dbReference type="InterPro" id="IPR007034">
    <property type="entry name" value="BMS1_TSR1_C"/>
</dbReference>
<feature type="compositionally biased region" description="Basic and acidic residues" evidence="4">
    <location>
        <begin position="1031"/>
        <end position="1064"/>
    </location>
</feature>
<comment type="subcellular location">
    <subcellularLocation>
        <location evidence="1">Nucleus</location>
        <location evidence="1">Nucleolus</location>
    </subcellularLocation>
</comment>
<evidence type="ECO:0000313" key="8">
    <source>
        <dbReference type="Proteomes" id="UP001642409"/>
    </source>
</evidence>
<keyword evidence="2" id="KW-0690">Ribosome biogenesis</keyword>
<dbReference type="GO" id="GO:0003924">
    <property type="term" value="F:GTPase activity"/>
    <property type="evidence" value="ECO:0007669"/>
    <property type="project" value="TreeGrafter"/>
</dbReference>
<comment type="caution">
    <text evidence="6">The sequence shown here is derived from an EMBL/GenBank/DDBJ whole genome shotgun (WGS) entry which is preliminary data.</text>
</comment>
<feature type="region of interest" description="Disordered" evidence="4">
    <location>
        <begin position="1"/>
        <end position="32"/>
    </location>
</feature>
<dbReference type="Pfam" id="PF08142">
    <property type="entry name" value="AARP2CN"/>
    <property type="match status" value="1"/>
</dbReference>
<dbReference type="Pfam" id="PF04950">
    <property type="entry name" value="RIBIOP_C"/>
    <property type="match status" value="1"/>
</dbReference>
<reference evidence="6" key="1">
    <citation type="submission" date="2023-06" db="EMBL/GenBank/DDBJ databases">
        <authorList>
            <person name="Kurt Z."/>
        </authorList>
    </citation>
    <scope>NUCLEOTIDE SEQUENCE</scope>
</reference>
<dbReference type="SMART" id="SM01362">
    <property type="entry name" value="DUF663"/>
    <property type="match status" value="1"/>
</dbReference>
<dbReference type="SUPFAM" id="SSF52540">
    <property type="entry name" value="P-loop containing nucleoside triphosphate hydrolases"/>
    <property type="match status" value="1"/>
</dbReference>
<reference evidence="7 8" key="2">
    <citation type="submission" date="2024-07" db="EMBL/GenBank/DDBJ databases">
        <authorList>
            <person name="Akdeniz Z."/>
        </authorList>
    </citation>
    <scope>NUCLEOTIDE SEQUENCE [LARGE SCALE GENOMIC DNA]</scope>
</reference>
<feature type="compositionally biased region" description="Acidic residues" evidence="4">
    <location>
        <begin position="395"/>
        <end position="424"/>
    </location>
</feature>